<feature type="binding site" evidence="22">
    <location>
        <position position="378"/>
    </location>
    <ligand>
        <name>ATP</name>
        <dbReference type="ChEBI" id="CHEBI:30616"/>
    </ligand>
</feature>
<comment type="function">
    <text evidence="20">Promotes hydrogen peroxide H(2)O(2) production and cell death.</text>
</comment>
<dbReference type="FunFam" id="3.30.200.20:FF:000168">
    <property type="entry name" value="L-type lectin-domain containing receptor kinase IX.1"/>
    <property type="match status" value="1"/>
</dbReference>
<comment type="subunit">
    <text evidence="21">Interacts with ABCG40.</text>
</comment>
<evidence type="ECO:0000256" key="20">
    <source>
        <dbReference type="ARBA" id="ARBA00058818"/>
    </source>
</evidence>
<keyword evidence="7" id="KW-0808">Transferase</keyword>
<evidence type="ECO:0000256" key="21">
    <source>
        <dbReference type="ARBA" id="ARBA00063357"/>
    </source>
</evidence>
<dbReference type="InterPro" id="IPR011009">
    <property type="entry name" value="Kinase-like_dom_sf"/>
</dbReference>
<keyword evidence="10" id="KW-0430">Lectin</keyword>
<keyword evidence="11 22" id="KW-0547">Nucleotide-binding</keyword>
<protein>
    <recommendedName>
        <fullName evidence="24">Protein kinase domain-containing protein</fullName>
    </recommendedName>
</protein>
<dbReference type="AlphaFoldDB" id="A0A8J4RAB3"/>
<keyword evidence="9" id="KW-0732">Signal</keyword>
<dbReference type="PANTHER" id="PTHR27007">
    <property type="match status" value="1"/>
</dbReference>
<comment type="function">
    <text evidence="19">Involved in resistance response to the pathogenic oomycetes Phytophthora infestans and Phytophthora capsici.</text>
</comment>
<name>A0A8J4RAB3_9ROSI</name>
<organism evidence="25 26">
    <name type="scientific">Castanea mollissima</name>
    <name type="common">Chinese chestnut</name>
    <dbReference type="NCBI Taxonomy" id="60419"/>
    <lineage>
        <taxon>Eukaryota</taxon>
        <taxon>Viridiplantae</taxon>
        <taxon>Streptophyta</taxon>
        <taxon>Embryophyta</taxon>
        <taxon>Tracheophyta</taxon>
        <taxon>Spermatophyta</taxon>
        <taxon>Magnoliopsida</taxon>
        <taxon>eudicotyledons</taxon>
        <taxon>Gunneridae</taxon>
        <taxon>Pentapetalae</taxon>
        <taxon>rosids</taxon>
        <taxon>fabids</taxon>
        <taxon>Fagales</taxon>
        <taxon>Fagaceae</taxon>
        <taxon>Castanea</taxon>
    </lineage>
</organism>
<evidence type="ECO:0000259" key="24">
    <source>
        <dbReference type="PROSITE" id="PS50011"/>
    </source>
</evidence>
<proteinExistence type="inferred from homology"/>
<evidence type="ECO:0000256" key="1">
    <source>
        <dbReference type="ARBA" id="ARBA00004251"/>
    </source>
</evidence>
<evidence type="ECO:0000256" key="11">
    <source>
        <dbReference type="ARBA" id="ARBA00022741"/>
    </source>
</evidence>
<dbReference type="PROSITE" id="PS00108">
    <property type="entry name" value="PROTEIN_KINASE_ST"/>
    <property type="match status" value="1"/>
</dbReference>
<evidence type="ECO:0000256" key="4">
    <source>
        <dbReference type="ARBA" id="ARBA00010217"/>
    </source>
</evidence>
<dbReference type="PROSITE" id="PS00308">
    <property type="entry name" value="LECTIN_LEGUME_ALPHA"/>
    <property type="match status" value="1"/>
</dbReference>
<dbReference type="CDD" id="cd06899">
    <property type="entry name" value="lectin_legume_LecRK_Arcelin_ConA"/>
    <property type="match status" value="1"/>
</dbReference>
<dbReference type="Pfam" id="PF00139">
    <property type="entry name" value="Lectin_legB"/>
    <property type="match status" value="1"/>
</dbReference>
<evidence type="ECO:0000256" key="19">
    <source>
        <dbReference type="ARBA" id="ARBA00058054"/>
    </source>
</evidence>
<dbReference type="Proteomes" id="UP000737018">
    <property type="component" value="Unassembled WGS sequence"/>
</dbReference>
<evidence type="ECO:0000256" key="6">
    <source>
        <dbReference type="ARBA" id="ARBA00022527"/>
    </source>
</evidence>
<evidence type="ECO:0000256" key="3">
    <source>
        <dbReference type="ARBA" id="ARBA00008536"/>
    </source>
</evidence>
<keyword evidence="26" id="KW-1185">Reference proteome</keyword>
<dbReference type="InterPro" id="IPR000985">
    <property type="entry name" value="Lectin_LegA_CS"/>
</dbReference>
<dbReference type="OrthoDB" id="1632268at2759"/>
<feature type="transmembrane region" description="Helical" evidence="23">
    <location>
        <begin position="289"/>
        <end position="314"/>
    </location>
</feature>
<dbReference type="SMART" id="SM00220">
    <property type="entry name" value="S_TKc"/>
    <property type="match status" value="1"/>
</dbReference>
<feature type="domain" description="Protein kinase" evidence="24">
    <location>
        <begin position="348"/>
        <end position="646"/>
    </location>
</feature>
<dbReference type="InterPro" id="IPR017441">
    <property type="entry name" value="Protein_kinase_ATP_BS"/>
</dbReference>
<evidence type="ECO:0000256" key="12">
    <source>
        <dbReference type="ARBA" id="ARBA00022777"/>
    </source>
</evidence>
<dbReference type="GO" id="GO:0005524">
    <property type="term" value="F:ATP binding"/>
    <property type="evidence" value="ECO:0007669"/>
    <property type="project" value="UniProtKB-UniRule"/>
</dbReference>
<evidence type="ECO:0000256" key="8">
    <source>
        <dbReference type="ARBA" id="ARBA00022692"/>
    </source>
</evidence>
<sequence length="646" mass="71997">MVLTIKHFLSPQFFILFYLFMITNFFTLLTPFTFTSALSFNFTSFSKDNTDITYESASSENQAIQLTASDLTEPLQGRATYSKPLQLRDNATGKLTDFTTHFTFSINSLSQTVYGDGMTFFIVPNGSKIPTNAKGGALGLTSLDQVLNTNNNRFVAVEFDIFTNQWDPPGQHVGIDINSLKSKANVSWSSNIAIREGKINEAWINYNSSSNDLCVAFTGFGDNITVRQSLSVNVNLIDFLPDWVTFGFSATTGSAYAIHTIYSWDFSSSLEIVGLSPNSASGQGKDNKLGFIFVVVFSTVVGFFFVVLILFVLWKRYKSDNNDVEEFPRGRAPRKFSYDELARATNNFNDEQILGRGGFGVVYGGSLMDPNSSVAVKKISEESRQGVNEFASEINVISRLRHRNLVELIGWCHERRKELLLVYDFMPNGSLDSHLHGEGILTWERRYKIVRNLASALLYLHEGWEHCVLHRDIKSSNIMLDSNFNAKLGDFGLARLVDHAIGSRTTRLAGTWGYMDPTCVIRADKKSDVYSFGIVALEIATGRRPIDGSVPQDLLPWVQELHIRGEVLGAADQRLGGSFVGQEMECLLIVGLWCCHSDHDRRPPSMLRAIQVLNLDVPLPDLLPLETSRSTENETIISNGVTSSMG</sequence>
<reference evidence="25" key="1">
    <citation type="submission" date="2020-03" db="EMBL/GenBank/DDBJ databases">
        <title>Castanea mollissima Vanexum genome sequencing.</title>
        <authorList>
            <person name="Staton M."/>
        </authorList>
    </citation>
    <scope>NUCLEOTIDE SEQUENCE</scope>
    <source>
        <tissue evidence="25">Leaf</tissue>
    </source>
</reference>
<dbReference type="InterPro" id="IPR000719">
    <property type="entry name" value="Prot_kinase_dom"/>
</dbReference>
<evidence type="ECO:0000313" key="25">
    <source>
        <dbReference type="EMBL" id="KAF3969471.1"/>
    </source>
</evidence>
<keyword evidence="16 23" id="KW-0472">Membrane</keyword>
<evidence type="ECO:0000256" key="7">
    <source>
        <dbReference type="ARBA" id="ARBA00022679"/>
    </source>
</evidence>
<evidence type="ECO:0000256" key="13">
    <source>
        <dbReference type="ARBA" id="ARBA00022821"/>
    </source>
</evidence>
<comment type="similarity">
    <text evidence="3">In the N-terminal section; belongs to the leguminous lectin family.</text>
</comment>
<evidence type="ECO:0000256" key="2">
    <source>
        <dbReference type="ARBA" id="ARBA00007606"/>
    </source>
</evidence>
<dbReference type="GO" id="GO:0030246">
    <property type="term" value="F:carbohydrate binding"/>
    <property type="evidence" value="ECO:0007669"/>
    <property type="project" value="UniProtKB-KW"/>
</dbReference>
<dbReference type="InterPro" id="IPR050528">
    <property type="entry name" value="L-type_Lectin-RKs"/>
</dbReference>
<evidence type="ECO:0000313" key="26">
    <source>
        <dbReference type="Proteomes" id="UP000737018"/>
    </source>
</evidence>
<comment type="similarity">
    <text evidence="4">In the C-terminal section; belongs to the protein kinase superfamily. Ser/Thr protein kinase family.</text>
</comment>
<keyword evidence="8 23" id="KW-0812">Transmembrane</keyword>
<evidence type="ECO:0000256" key="9">
    <source>
        <dbReference type="ARBA" id="ARBA00022729"/>
    </source>
</evidence>
<dbReference type="FunFam" id="1.10.510.10:FF:000240">
    <property type="entry name" value="Lectin-domain containing receptor kinase A4.3"/>
    <property type="match status" value="1"/>
</dbReference>
<keyword evidence="12" id="KW-0418">Kinase</keyword>
<dbReference type="SUPFAM" id="SSF56112">
    <property type="entry name" value="Protein kinase-like (PK-like)"/>
    <property type="match status" value="1"/>
</dbReference>
<feature type="transmembrane region" description="Helical" evidence="23">
    <location>
        <begin position="12"/>
        <end position="34"/>
    </location>
</feature>
<keyword evidence="6" id="KW-0723">Serine/threonine-protein kinase</keyword>
<dbReference type="Gene3D" id="1.10.510.10">
    <property type="entry name" value="Transferase(Phosphotransferase) domain 1"/>
    <property type="match status" value="1"/>
</dbReference>
<dbReference type="GO" id="GO:0005886">
    <property type="term" value="C:plasma membrane"/>
    <property type="evidence" value="ECO:0007669"/>
    <property type="project" value="UniProtKB-SubCell"/>
</dbReference>
<evidence type="ECO:0000256" key="23">
    <source>
        <dbReference type="SAM" id="Phobius"/>
    </source>
</evidence>
<keyword evidence="14 22" id="KW-0067">ATP-binding</keyword>
<evidence type="ECO:0000256" key="22">
    <source>
        <dbReference type="PROSITE-ProRule" id="PRU10141"/>
    </source>
</evidence>
<dbReference type="FunFam" id="2.60.120.200:FF:000103">
    <property type="entry name" value="L-type lectin-domain containing receptor kinase IX.1"/>
    <property type="match status" value="1"/>
</dbReference>
<evidence type="ECO:0000256" key="14">
    <source>
        <dbReference type="ARBA" id="ARBA00022840"/>
    </source>
</evidence>
<dbReference type="Gene3D" id="3.30.200.20">
    <property type="entry name" value="Phosphorylase Kinase, domain 1"/>
    <property type="match status" value="1"/>
</dbReference>
<evidence type="ECO:0000256" key="18">
    <source>
        <dbReference type="ARBA" id="ARBA00023180"/>
    </source>
</evidence>
<dbReference type="EMBL" id="JRKL02000645">
    <property type="protein sequence ID" value="KAF3969471.1"/>
    <property type="molecule type" value="Genomic_DNA"/>
</dbReference>
<dbReference type="PROSITE" id="PS50011">
    <property type="entry name" value="PROTEIN_KINASE_DOM"/>
    <property type="match status" value="1"/>
</dbReference>
<dbReference type="Gene3D" id="2.60.120.200">
    <property type="match status" value="1"/>
</dbReference>
<keyword evidence="17" id="KW-0675">Receptor</keyword>
<keyword evidence="13" id="KW-0611">Plant defense</keyword>
<keyword evidence="5" id="KW-1003">Cell membrane</keyword>
<evidence type="ECO:0000256" key="16">
    <source>
        <dbReference type="ARBA" id="ARBA00023136"/>
    </source>
</evidence>
<keyword evidence="18" id="KW-0325">Glycoprotein</keyword>
<dbReference type="SUPFAM" id="SSF49899">
    <property type="entry name" value="Concanavalin A-like lectins/glucanases"/>
    <property type="match status" value="1"/>
</dbReference>
<evidence type="ECO:0000256" key="15">
    <source>
        <dbReference type="ARBA" id="ARBA00022989"/>
    </source>
</evidence>
<dbReference type="PROSITE" id="PS00107">
    <property type="entry name" value="PROTEIN_KINASE_ATP"/>
    <property type="match status" value="1"/>
</dbReference>
<accession>A0A8J4RAB3</accession>
<dbReference type="GO" id="GO:0009626">
    <property type="term" value="P:plant-type hypersensitive response"/>
    <property type="evidence" value="ECO:0007669"/>
    <property type="project" value="UniProtKB-ARBA"/>
</dbReference>
<evidence type="ECO:0000256" key="5">
    <source>
        <dbReference type="ARBA" id="ARBA00022475"/>
    </source>
</evidence>
<dbReference type="InterPro" id="IPR001220">
    <property type="entry name" value="Legume_lectin_dom"/>
</dbReference>
<evidence type="ECO:0000256" key="17">
    <source>
        <dbReference type="ARBA" id="ARBA00023170"/>
    </source>
</evidence>
<comment type="caution">
    <text evidence="25">The sequence shown here is derived from an EMBL/GenBank/DDBJ whole genome shotgun (WGS) entry which is preliminary data.</text>
</comment>
<comment type="similarity">
    <text evidence="2">Belongs to the leguminous lectin family.</text>
</comment>
<gene>
    <name evidence="25" type="ORF">CMV_006742</name>
</gene>
<dbReference type="CDD" id="cd14066">
    <property type="entry name" value="STKc_IRAK"/>
    <property type="match status" value="1"/>
</dbReference>
<comment type="subcellular location">
    <subcellularLocation>
        <location evidence="1">Cell membrane</location>
        <topology evidence="1">Single-pass type I membrane protein</topology>
    </subcellularLocation>
</comment>
<dbReference type="GO" id="GO:0004674">
    <property type="term" value="F:protein serine/threonine kinase activity"/>
    <property type="evidence" value="ECO:0007669"/>
    <property type="project" value="UniProtKB-KW"/>
</dbReference>
<dbReference type="GO" id="GO:0002229">
    <property type="term" value="P:defense response to oomycetes"/>
    <property type="evidence" value="ECO:0007669"/>
    <property type="project" value="UniProtKB-ARBA"/>
</dbReference>
<evidence type="ECO:0000256" key="10">
    <source>
        <dbReference type="ARBA" id="ARBA00022734"/>
    </source>
</evidence>
<dbReference type="InterPro" id="IPR008271">
    <property type="entry name" value="Ser/Thr_kinase_AS"/>
</dbReference>
<dbReference type="Pfam" id="PF00069">
    <property type="entry name" value="Pkinase"/>
    <property type="match status" value="1"/>
</dbReference>
<keyword evidence="15 23" id="KW-1133">Transmembrane helix</keyword>
<dbReference type="InterPro" id="IPR013320">
    <property type="entry name" value="ConA-like_dom_sf"/>
</dbReference>